<accession>A0AAW5X0B4</accession>
<proteinExistence type="predicted"/>
<reference evidence="2" key="1">
    <citation type="submission" date="2022-01" db="EMBL/GenBank/DDBJ databases">
        <title>STING isolate genome collection.</title>
        <authorList>
            <person name="France M."/>
            <person name="Rutt L."/>
            <person name="Humphrys M."/>
            <person name="Ravel J."/>
        </authorList>
    </citation>
    <scope>NUCLEOTIDE SEQUENCE</scope>
    <source>
        <strain evidence="2">C0081E5</strain>
    </source>
</reference>
<evidence type="ECO:0000313" key="2">
    <source>
        <dbReference type="EMBL" id="MCZ9678976.1"/>
    </source>
</evidence>
<sequence length="205" mass="24396">MVSIKEELLKNQFDAIEKLGLSTRTLIERINDEISYEENIVYEKFIYDLLSQKYLIGNFDRKEAFRKVIGKKYSDVLVKNKLDFLRKLWFSACNEIKEEELEFPLKVCKSSNKQTISNLVKSIIQKMYNFHKNMINFENKKSEDHIFKNVNSFLKYLDEIYLEKILLSNFDYAWKEVDVVLNFGEKITTETLVKGMLMALNDRIK</sequence>
<gene>
    <name evidence="1" type="ORF">L2772_08230</name>
    <name evidence="2" type="ORF">L2Z99_07920</name>
</gene>
<evidence type="ECO:0000313" key="1">
    <source>
        <dbReference type="EMBL" id="MCZ3622830.1"/>
    </source>
</evidence>
<dbReference type="EMBL" id="JAKHEY010000017">
    <property type="protein sequence ID" value="MCZ9678976.1"/>
    <property type="molecule type" value="Genomic_DNA"/>
</dbReference>
<dbReference type="RefSeq" id="WP_269255167.1">
    <property type="nucleotide sequence ID" value="NZ_JAKHEY010000017.1"/>
</dbReference>
<evidence type="ECO:0000313" key="4">
    <source>
        <dbReference type="Proteomes" id="UP001211566"/>
    </source>
</evidence>
<keyword evidence="3" id="KW-1185">Reference proteome</keyword>
<comment type="caution">
    <text evidence="2">The sequence shown here is derived from an EMBL/GenBank/DDBJ whole genome shotgun (WGS) entry which is preliminary data.</text>
</comment>
<dbReference type="EMBL" id="JAKHPW010000016">
    <property type="protein sequence ID" value="MCZ3622830.1"/>
    <property type="molecule type" value="Genomic_DNA"/>
</dbReference>
<name>A0AAW5X0B4_9LACO</name>
<organism evidence="2 4">
    <name type="scientific">Lactobacillus mulieris</name>
    <dbReference type="NCBI Taxonomy" id="2508708"/>
    <lineage>
        <taxon>Bacteria</taxon>
        <taxon>Bacillati</taxon>
        <taxon>Bacillota</taxon>
        <taxon>Bacilli</taxon>
        <taxon>Lactobacillales</taxon>
        <taxon>Lactobacillaceae</taxon>
        <taxon>Lactobacillus</taxon>
    </lineage>
</organism>
<protein>
    <submittedName>
        <fullName evidence="2">Uncharacterized protein</fullName>
    </submittedName>
</protein>
<dbReference type="Proteomes" id="UP001211566">
    <property type="component" value="Unassembled WGS sequence"/>
</dbReference>
<reference evidence="1 3" key="2">
    <citation type="submission" date="2022-01" db="EMBL/GenBank/DDBJ databases">
        <title>VMRC isolate genome collection.</title>
        <authorList>
            <person name="France M."/>
            <person name="Rutt L."/>
            <person name="Humphrys M."/>
            <person name="Ravel J."/>
        </authorList>
    </citation>
    <scope>NUCLEOTIDE SEQUENCE [LARGE SCALE GENOMIC DNA]</scope>
    <source>
        <strain evidence="1 3">C0172B4</strain>
    </source>
</reference>
<dbReference type="Proteomes" id="UP001211420">
    <property type="component" value="Unassembled WGS sequence"/>
</dbReference>
<evidence type="ECO:0000313" key="3">
    <source>
        <dbReference type="Proteomes" id="UP001211420"/>
    </source>
</evidence>
<dbReference type="AlphaFoldDB" id="A0AAW5X0B4"/>